<comment type="caution">
    <text evidence="2">The sequence shown here is derived from an EMBL/GenBank/DDBJ whole genome shotgun (WGS) entry which is preliminary data.</text>
</comment>
<name>A0A2H0RHU5_9BACT</name>
<proteinExistence type="predicted"/>
<dbReference type="Gene3D" id="3.30.70.2650">
    <property type="match status" value="1"/>
</dbReference>
<evidence type="ECO:0000313" key="2">
    <source>
        <dbReference type="EMBL" id="PIR46122.1"/>
    </source>
</evidence>
<dbReference type="GO" id="GO:0006351">
    <property type="term" value="P:DNA-templated transcription"/>
    <property type="evidence" value="ECO:0007669"/>
    <property type="project" value="TreeGrafter"/>
</dbReference>
<dbReference type="Proteomes" id="UP000230431">
    <property type="component" value="Unassembled WGS sequence"/>
</dbReference>
<accession>A0A2H0RHU5</accession>
<dbReference type="EMBL" id="PCYK01000012">
    <property type="protein sequence ID" value="PIR46122.1"/>
    <property type="molecule type" value="Genomic_DNA"/>
</dbReference>
<dbReference type="PANTHER" id="PTHR30319:SF1">
    <property type="entry name" value="TRANSCRIPTIONAL REPRESSOR PAAX"/>
    <property type="match status" value="1"/>
</dbReference>
<dbReference type="Pfam" id="PF20803">
    <property type="entry name" value="PaaX_M"/>
    <property type="match status" value="1"/>
</dbReference>
<protein>
    <recommendedName>
        <fullName evidence="1">Transcriptional repressor PaaX-like central Cas2-like domain-containing protein</fullName>
    </recommendedName>
</protein>
<evidence type="ECO:0000259" key="1">
    <source>
        <dbReference type="Pfam" id="PF20803"/>
    </source>
</evidence>
<gene>
    <name evidence="2" type="ORF">COV08_01750</name>
</gene>
<dbReference type="AlphaFoldDB" id="A0A2H0RHU5"/>
<reference evidence="2 3" key="1">
    <citation type="submission" date="2017-09" db="EMBL/GenBank/DDBJ databases">
        <title>Depth-based differentiation of microbial function through sediment-hosted aquifers and enrichment of novel symbionts in the deep terrestrial subsurface.</title>
        <authorList>
            <person name="Probst A.J."/>
            <person name="Ladd B."/>
            <person name="Jarett J.K."/>
            <person name="Geller-Mcgrath D.E."/>
            <person name="Sieber C.M."/>
            <person name="Emerson J.B."/>
            <person name="Anantharaman K."/>
            <person name="Thomas B.C."/>
            <person name="Malmstrom R."/>
            <person name="Stieglmeier M."/>
            <person name="Klingl A."/>
            <person name="Woyke T."/>
            <person name="Ryan C.M."/>
            <person name="Banfield J.F."/>
        </authorList>
    </citation>
    <scope>NUCLEOTIDE SEQUENCE [LARGE SCALE GENOMIC DNA]</scope>
    <source>
        <strain evidence="2">CG10_big_fil_rev_8_21_14_0_10_49_38</strain>
    </source>
</reference>
<dbReference type="InterPro" id="IPR048846">
    <property type="entry name" value="PaaX-like_central"/>
</dbReference>
<sequence length="191" mass="22865">MKKPRRKRIIKSPIKQKLLLLLLSGVALGLTRSPRQQRYILRSIPKALKQINRDYLNRIITEFREERLVDYQEEDDGTITMNLSELGQKQVLRFKLEEMAIKTPLVWDKKWRLVIFDIPEKNKPAREALRAKLKELGFLELQHSAWIYPYPCDREINFIIEVFNLRPYIRQMEVSKMTNEAELLLRFKLTV</sequence>
<evidence type="ECO:0000313" key="3">
    <source>
        <dbReference type="Proteomes" id="UP000230431"/>
    </source>
</evidence>
<dbReference type="PANTHER" id="PTHR30319">
    <property type="entry name" value="PHENYLACETIC ACID REGULATOR-RELATED TRANSCRIPTIONAL REPRESSOR"/>
    <property type="match status" value="1"/>
</dbReference>
<organism evidence="2 3">
    <name type="scientific">Candidatus Vogelbacteria bacterium CG10_big_fil_rev_8_21_14_0_10_49_38</name>
    <dbReference type="NCBI Taxonomy" id="1975043"/>
    <lineage>
        <taxon>Bacteria</taxon>
        <taxon>Candidatus Vogeliibacteriota</taxon>
    </lineage>
</organism>
<feature type="domain" description="Transcriptional repressor PaaX-like central Cas2-like" evidence="1">
    <location>
        <begin position="107"/>
        <end position="177"/>
    </location>
</feature>